<dbReference type="Pfam" id="PF00934">
    <property type="entry name" value="PE"/>
    <property type="match status" value="1"/>
</dbReference>
<name>A0A1X1WG58_MYCGO</name>
<dbReference type="SUPFAM" id="SSF140459">
    <property type="entry name" value="PE/PPE dimer-like"/>
    <property type="match status" value="1"/>
</dbReference>
<accession>A0A1X1WG58</accession>
<comment type="caution">
    <text evidence="2">The sequence shown here is derived from an EMBL/GenBank/DDBJ whole genome shotgun (WGS) entry which is preliminary data.</text>
</comment>
<evidence type="ECO:0000313" key="3">
    <source>
        <dbReference type="Proteomes" id="UP000193928"/>
    </source>
</evidence>
<feature type="domain" description="PE" evidence="1">
    <location>
        <begin position="4"/>
        <end position="94"/>
    </location>
</feature>
<protein>
    <recommendedName>
        <fullName evidence="1">PE domain-containing protein</fullName>
    </recommendedName>
</protein>
<reference evidence="2 3" key="1">
    <citation type="submission" date="2016-01" db="EMBL/GenBank/DDBJ databases">
        <title>The new phylogeny of the genus Mycobacterium.</title>
        <authorList>
            <person name="Tarcisio F."/>
            <person name="Conor M."/>
            <person name="Antonella G."/>
            <person name="Elisabetta G."/>
            <person name="Giulia F.S."/>
            <person name="Sara T."/>
            <person name="Anna F."/>
            <person name="Clotilde B."/>
            <person name="Roberto B."/>
            <person name="Veronica D.S."/>
            <person name="Fabio R."/>
            <person name="Monica P."/>
            <person name="Olivier J."/>
            <person name="Enrico T."/>
            <person name="Nicola S."/>
        </authorList>
    </citation>
    <scope>NUCLEOTIDE SEQUENCE [LARGE SCALE GENOMIC DNA]</scope>
    <source>
        <strain evidence="2 3">DSM 44160</strain>
    </source>
</reference>
<dbReference type="Proteomes" id="UP000193928">
    <property type="component" value="Unassembled WGS sequence"/>
</dbReference>
<organism evidence="2 3">
    <name type="scientific">Mycobacterium gordonae</name>
    <dbReference type="NCBI Taxonomy" id="1778"/>
    <lineage>
        <taxon>Bacteria</taxon>
        <taxon>Bacillati</taxon>
        <taxon>Actinomycetota</taxon>
        <taxon>Actinomycetes</taxon>
        <taxon>Mycobacteriales</taxon>
        <taxon>Mycobacteriaceae</taxon>
        <taxon>Mycobacterium</taxon>
    </lineage>
</organism>
<evidence type="ECO:0000259" key="1">
    <source>
        <dbReference type="Pfam" id="PF00934"/>
    </source>
</evidence>
<dbReference type="EMBL" id="LQOY01000086">
    <property type="protein sequence ID" value="ORV85585.1"/>
    <property type="molecule type" value="Genomic_DNA"/>
</dbReference>
<dbReference type="Gene3D" id="1.10.287.850">
    <property type="entry name" value="HP0062-like domain"/>
    <property type="match status" value="1"/>
</dbReference>
<dbReference type="AlphaFoldDB" id="A0A1X1WG58"/>
<dbReference type="RefSeq" id="WP_069435387.1">
    <property type="nucleotide sequence ID" value="NZ_JACKSU010000011.1"/>
</dbReference>
<gene>
    <name evidence="2" type="ORF">AWC08_25485</name>
</gene>
<keyword evidence="3" id="KW-1185">Reference proteome</keyword>
<sequence length="277" mass="29552">MSQLVVAPEVLATATANVAGIGSGLEAARVAAAAPTTALASAAADEISVAVAELFAGFGQQYQAIGEQTSALLGQFGQSIQKAAESYATAEAANSALLDSTGFIRRQFAIYDFNNPRGWAAFILDYTWGFPGTALGYGVQIVNEFTPNSNYDPALSALAGSHVYRGGIGLSGYATTFGNVTTHLGYSPKAVDLMLNHEELHVWQNRIFGPLFSASYYAWTVGGTAVGTGYWLLHPELDLSRLILTAAYYDNPWETWAYRNDHAWPPPGAYPALLWPA</sequence>
<dbReference type="InterPro" id="IPR000084">
    <property type="entry name" value="PE-PGRS_N"/>
</dbReference>
<evidence type="ECO:0000313" key="2">
    <source>
        <dbReference type="EMBL" id="ORV85585.1"/>
    </source>
</evidence>
<dbReference type="InterPro" id="IPR038332">
    <property type="entry name" value="PPE_sf"/>
</dbReference>
<proteinExistence type="predicted"/>